<evidence type="ECO:0000256" key="1">
    <source>
        <dbReference type="SAM" id="MobiDB-lite"/>
    </source>
</evidence>
<feature type="region of interest" description="Disordered" evidence="1">
    <location>
        <begin position="18"/>
        <end position="61"/>
    </location>
</feature>
<dbReference type="GeneID" id="87844423"/>
<dbReference type="RefSeq" id="XP_062659467.1">
    <property type="nucleotide sequence ID" value="XM_062807475.1"/>
</dbReference>
<reference evidence="2" key="1">
    <citation type="journal article" date="2023" name="Mol. Phylogenet. Evol.">
        <title>Genome-scale phylogeny and comparative genomics of the fungal order Sordariales.</title>
        <authorList>
            <person name="Hensen N."/>
            <person name="Bonometti L."/>
            <person name="Westerberg I."/>
            <person name="Brannstrom I.O."/>
            <person name="Guillou S."/>
            <person name="Cros-Aarteil S."/>
            <person name="Calhoun S."/>
            <person name="Haridas S."/>
            <person name="Kuo A."/>
            <person name="Mondo S."/>
            <person name="Pangilinan J."/>
            <person name="Riley R."/>
            <person name="LaButti K."/>
            <person name="Andreopoulos B."/>
            <person name="Lipzen A."/>
            <person name="Chen C."/>
            <person name="Yan M."/>
            <person name="Daum C."/>
            <person name="Ng V."/>
            <person name="Clum A."/>
            <person name="Steindorff A."/>
            <person name="Ohm R.A."/>
            <person name="Martin F."/>
            <person name="Silar P."/>
            <person name="Natvig D.O."/>
            <person name="Lalanne C."/>
            <person name="Gautier V."/>
            <person name="Ament-Velasquez S.L."/>
            <person name="Kruys A."/>
            <person name="Hutchinson M.I."/>
            <person name="Powell A.J."/>
            <person name="Barry K."/>
            <person name="Miller A.N."/>
            <person name="Grigoriev I.V."/>
            <person name="Debuchy R."/>
            <person name="Gladieux P."/>
            <person name="Hiltunen Thoren M."/>
            <person name="Johannesson H."/>
        </authorList>
    </citation>
    <scope>NUCLEOTIDE SEQUENCE</scope>
    <source>
        <strain evidence="2">CBS 168.71</strain>
    </source>
</reference>
<sequence length="519" mass="57267">MMEELSGLELIARYVQGDDDSDSLFGGDDQDGELGSLFTEPAAADVEPSSHGPDCELALPLPQERHHEATNPPAQLDSADNQPQIQLAEHSRRSLPLPSLPVLSQLSLPAVPDPLDASLSHQYGHTSGDLVVSTQIPAIHASGSGPAPSSPEELLDDAALEAELTGLWEADESNEQPVNTHAESHERGPIREEVEILTTQIPGFRYANSNTNSFIRLPRRIDFDPKLAQELVYYITLNRQTRVEVLYGYLELNVTDGRRLTGEMKKLMREPPLATLVAQPASRATDTKKILVKIAFYMLICKEWGRTWFGEDHETAPSRKYLWPRDSSILLAGFVTVLYRVYTNQKQTHQNIMRAQARLHEANPSPPLTPDPSAQPAGSPQIPAPAQEGQSFFEALARDASAGKKRKRDEAILGLDQVPYDVEIPANARLKYHIYVKDGKDGTDLAQPTTYRHTDYMISRGAFSSLKAAFEAAGQDPVYVIHTPFGRREVTTEAAWDNAVLAVYNARRSGGVVEVEVLV</sequence>
<accession>A0AAE0LSK6</accession>
<feature type="compositionally biased region" description="Acidic residues" evidence="1">
    <location>
        <begin position="18"/>
        <end position="32"/>
    </location>
</feature>
<dbReference type="AlphaFoldDB" id="A0AAE0LSK6"/>
<feature type="region of interest" description="Disordered" evidence="1">
    <location>
        <begin position="361"/>
        <end position="385"/>
    </location>
</feature>
<name>A0AAE0LSK6_9PEZI</name>
<keyword evidence="3" id="KW-1185">Reference proteome</keyword>
<protein>
    <submittedName>
        <fullName evidence="2">Uncharacterized protein</fullName>
    </submittedName>
</protein>
<gene>
    <name evidence="2" type="ORF">B0H64DRAFT_460810</name>
</gene>
<dbReference type="Proteomes" id="UP001278766">
    <property type="component" value="Unassembled WGS sequence"/>
</dbReference>
<evidence type="ECO:0000313" key="2">
    <source>
        <dbReference type="EMBL" id="KAK3295953.1"/>
    </source>
</evidence>
<comment type="caution">
    <text evidence="2">The sequence shown here is derived from an EMBL/GenBank/DDBJ whole genome shotgun (WGS) entry which is preliminary data.</text>
</comment>
<reference evidence="2" key="2">
    <citation type="submission" date="2023-06" db="EMBL/GenBank/DDBJ databases">
        <authorList>
            <consortium name="Lawrence Berkeley National Laboratory"/>
            <person name="Haridas S."/>
            <person name="Hensen N."/>
            <person name="Bonometti L."/>
            <person name="Westerberg I."/>
            <person name="Brannstrom I.O."/>
            <person name="Guillou S."/>
            <person name="Cros-Aarteil S."/>
            <person name="Calhoun S."/>
            <person name="Kuo A."/>
            <person name="Mondo S."/>
            <person name="Pangilinan J."/>
            <person name="Riley R."/>
            <person name="Labutti K."/>
            <person name="Andreopoulos B."/>
            <person name="Lipzen A."/>
            <person name="Chen C."/>
            <person name="Yanf M."/>
            <person name="Daum C."/>
            <person name="Ng V."/>
            <person name="Clum A."/>
            <person name="Steindorff A."/>
            <person name="Ohm R."/>
            <person name="Martin F."/>
            <person name="Silar P."/>
            <person name="Natvig D."/>
            <person name="Lalanne C."/>
            <person name="Gautier V."/>
            <person name="Ament-Velasquez S.L."/>
            <person name="Kruys A."/>
            <person name="Hutchinson M.I."/>
            <person name="Powell A.J."/>
            <person name="Barry K."/>
            <person name="Miller A.N."/>
            <person name="Grigoriev I.V."/>
            <person name="Debuchy R."/>
            <person name="Gladieux P."/>
            <person name="Thoren M.H."/>
            <person name="Johannesson H."/>
        </authorList>
    </citation>
    <scope>NUCLEOTIDE SEQUENCE</scope>
    <source>
        <strain evidence="2">CBS 168.71</strain>
    </source>
</reference>
<proteinExistence type="predicted"/>
<organism evidence="2 3">
    <name type="scientific">Chaetomium fimeti</name>
    <dbReference type="NCBI Taxonomy" id="1854472"/>
    <lineage>
        <taxon>Eukaryota</taxon>
        <taxon>Fungi</taxon>
        <taxon>Dikarya</taxon>
        <taxon>Ascomycota</taxon>
        <taxon>Pezizomycotina</taxon>
        <taxon>Sordariomycetes</taxon>
        <taxon>Sordariomycetidae</taxon>
        <taxon>Sordariales</taxon>
        <taxon>Chaetomiaceae</taxon>
        <taxon>Chaetomium</taxon>
    </lineage>
</organism>
<dbReference type="EMBL" id="JAUEPN010000004">
    <property type="protein sequence ID" value="KAK3295953.1"/>
    <property type="molecule type" value="Genomic_DNA"/>
</dbReference>
<evidence type="ECO:0000313" key="3">
    <source>
        <dbReference type="Proteomes" id="UP001278766"/>
    </source>
</evidence>